<protein>
    <submittedName>
        <fullName evidence="4">ADP-ribose pyrophosphatase</fullName>
    </submittedName>
</protein>
<feature type="domain" description="Nudix hydrolase" evidence="3">
    <location>
        <begin position="40"/>
        <end position="168"/>
    </location>
</feature>
<dbReference type="RefSeq" id="WP_132241535.1">
    <property type="nucleotide sequence ID" value="NZ_SLWV01000001.1"/>
</dbReference>
<dbReference type="Gene3D" id="3.90.79.10">
    <property type="entry name" value="Nucleoside Triphosphate Pyrophosphohydrolase"/>
    <property type="match status" value="1"/>
</dbReference>
<dbReference type="CDD" id="cd03424">
    <property type="entry name" value="NUDIX_ADPRase_Nudt5_UGPPase_Nudt14"/>
    <property type="match status" value="1"/>
</dbReference>
<keyword evidence="2" id="KW-0378">Hydrolase</keyword>
<dbReference type="PROSITE" id="PS51462">
    <property type="entry name" value="NUDIX"/>
    <property type="match status" value="1"/>
</dbReference>
<sequence length="177" mass="20232">MLQNEKTIRSEKIFQGKIINLRLDTVQLSDEKEYSREIIEHSGGAAIIPITEDNKIIMVRQFRKPVEDFLLEVPAGKLDKGEDPLVCAVRELKEETGYEAKDVKFLFSFYSSPGFSNEMLYLYVAKDLISGEVNPDEGEYIEIESYSIDELLNMIYNGEIKDGKTITAIMAVKDFLF</sequence>
<keyword evidence="5" id="KW-1185">Reference proteome</keyword>
<dbReference type="PANTHER" id="PTHR11839">
    <property type="entry name" value="UDP/ADP-SUGAR PYROPHOSPHATASE"/>
    <property type="match status" value="1"/>
</dbReference>
<dbReference type="GO" id="GO:0005829">
    <property type="term" value="C:cytosol"/>
    <property type="evidence" value="ECO:0007669"/>
    <property type="project" value="TreeGrafter"/>
</dbReference>
<dbReference type="SUPFAM" id="SSF55811">
    <property type="entry name" value="Nudix"/>
    <property type="match status" value="1"/>
</dbReference>
<organism evidence="4 5">
    <name type="scientific">Marinisporobacter balticus</name>
    <dbReference type="NCBI Taxonomy" id="2018667"/>
    <lineage>
        <taxon>Bacteria</taxon>
        <taxon>Bacillati</taxon>
        <taxon>Bacillota</taxon>
        <taxon>Clostridia</taxon>
        <taxon>Peptostreptococcales</taxon>
        <taxon>Thermotaleaceae</taxon>
        <taxon>Marinisporobacter</taxon>
    </lineage>
</organism>
<dbReference type="InterPro" id="IPR000086">
    <property type="entry name" value="NUDIX_hydrolase_dom"/>
</dbReference>
<evidence type="ECO:0000313" key="5">
    <source>
        <dbReference type="Proteomes" id="UP000294919"/>
    </source>
</evidence>
<comment type="cofactor">
    <cofactor evidence="1">
        <name>Mg(2+)</name>
        <dbReference type="ChEBI" id="CHEBI:18420"/>
    </cofactor>
</comment>
<dbReference type="AlphaFoldDB" id="A0A4R2L2F7"/>
<name>A0A4R2L2F7_9FIRM</name>
<evidence type="ECO:0000256" key="2">
    <source>
        <dbReference type="ARBA" id="ARBA00022801"/>
    </source>
</evidence>
<gene>
    <name evidence="4" type="ORF">EV214_10163</name>
</gene>
<dbReference type="PROSITE" id="PS00893">
    <property type="entry name" value="NUDIX_BOX"/>
    <property type="match status" value="1"/>
</dbReference>
<dbReference type="InterPro" id="IPR015797">
    <property type="entry name" value="NUDIX_hydrolase-like_dom_sf"/>
</dbReference>
<comment type="caution">
    <text evidence="4">The sequence shown here is derived from an EMBL/GenBank/DDBJ whole genome shotgun (WGS) entry which is preliminary data.</text>
</comment>
<dbReference type="OrthoDB" id="9806150at2"/>
<reference evidence="4 5" key="1">
    <citation type="submission" date="2019-03" db="EMBL/GenBank/DDBJ databases">
        <title>Genomic Encyclopedia of Type Strains, Phase IV (KMG-IV): sequencing the most valuable type-strain genomes for metagenomic binning, comparative biology and taxonomic classification.</title>
        <authorList>
            <person name="Goeker M."/>
        </authorList>
    </citation>
    <scope>NUCLEOTIDE SEQUENCE [LARGE SCALE GENOMIC DNA]</scope>
    <source>
        <strain evidence="4 5">DSM 102940</strain>
    </source>
</reference>
<dbReference type="PANTHER" id="PTHR11839:SF18">
    <property type="entry name" value="NUDIX HYDROLASE DOMAIN-CONTAINING PROTEIN"/>
    <property type="match status" value="1"/>
</dbReference>
<dbReference type="FunFam" id="3.90.79.10:FF:000024">
    <property type="entry name" value="ADP-ribose pyrophosphatase"/>
    <property type="match status" value="1"/>
</dbReference>
<dbReference type="GO" id="GO:0019693">
    <property type="term" value="P:ribose phosphate metabolic process"/>
    <property type="evidence" value="ECO:0007669"/>
    <property type="project" value="TreeGrafter"/>
</dbReference>
<dbReference type="InterPro" id="IPR020084">
    <property type="entry name" value="NUDIX_hydrolase_CS"/>
</dbReference>
<proteinExistence type="predicted"/>
<evidence type="ECO:0000313" key="4">
    <source>
        <dbReference type="EMBL" id="TCO79832.1"/>
    </source>
</evidence>
<dbReference type="EMBL" id="SLWV01000001">
    <property type="protein sequence ID" value="TCO79832.1"/>
    <property type="molecule type" value="Genomic_DNA"/>
</dbReference>
<dbReference type="GO" id="GO:0006753">
    <property type="term" value="P:nucleoside phosphate metabolic process"/>
    <property type="evidence" value="ECO:0007669"/>
    <property type="project" value="TreeGrafter"/>
</dbReference>
<dbReference type="GO" id="GO:0016787">
    <property type="term" value="F:hydrolase activity"/>
    <property type="evidence" value="ECO:0007669"/>
    <property type="project" value="UniProtKB-KW"/>
</dbReference>
<dbReference type="Proteomes" id="UP000294919">
    <property type="component" value="Unassembled WGS sequence"/>
</dbReference>
<evidence type="ECO:0000256" key="1">
    <source>
        <dbReference type="ARBA" id="ARBA00001946"/>
    </source>
</evidence>
<dbReference type="Pfam" id="PF00293">
    <property type="entry name" value="NUDIX"/>
    <property type="match status" value="1"/>
</dbReference>
<accession>A0A4R2L2F7</accession>
<evidence type="ECO:0000259" key="3">
    <source>
        <dbReference type="PROSITE" id="PS51462"/>
    </source>
</evidence>